<proteinExistence type="predicted"/>
<reference evidence="3 4" key="1">
    <citation type="submission" date="2017-07" db="EMBL/GenBank/DDBJ databases">
        <authorList>
            <person name="Sun Z.S."/>
            <person name="Albrecht U."/>
            <person name="Echele G."/>
            <person name="Lee C.C."/>
        </authorList>
    </citation>
    <scope>NUCLEOTIDE SEQUENCE [LARGE SCALE GENOMIC DNA]</scope>
    <source>
        <strain evidence="3 4">DSM 14827</strain>
    </source>
</reference>
<evidence type="ECO:0000313" key="4">
    <source>
        <dbReference type="Proteomes" id="UP000198307"/>
    </source>
</evidence>
<feature type="region of interest" description="Disordered" evidence="1">
    <location>
        <begin position="107"/>
        <end position="190"/>
    </location>
</feature>
<evidence type="ECO:0000259" key="2">
    <source>
        <dbReference type="Pfam" id="PF13717"/>
    </source>
</evidence>
<organism evidence="3 4">
    <name type="scientific">Paracoccus seriniphilus</name>
    <dbReference type="NCBI Taxonomy" id="184748"/>
    <lineage>
        <taxon>Bacteria</taxon>
        <taxon>Pseudomonadati</taxon>
        <taxon>Pseudomonadota</taxon>
        <taxon>Alphaproteobacteria</taxon>
        <taxon>Rhodobacterales</taxon>
        <taxon>Paracoccaceae</taxon>
        <taxon>Paracoccus</taxon>
    </lineage>
</organism>
<feature type="compositionally biased region" description="Low complexity" evidence="1">
    <location>
        <begin position="52"/>
        <end position="63"/>
    </location>
</feature>
<keyword evidence="4" id="KW-1185">Reference proteome</keyword>
<evidence type="ECO:0000313" key="3">
    <source>
        <dbReference type="EMBL" id="SNT72942.1"/>
    </source>
</evidence>
<dbReference type="NCBIfam" id="TIGR02098">
    <property type="entry name" value="MJ0042_CXXC"/>
    <property type="match status" value="1"/>
</dbReference>
<dbReference type="AlphaFoldDB" id="A0A239PSN8"/>
<feature type="domain" description="Zinc finger/thioredoxin putative" evidence="2">
    <location>
        <begin position="7"/>
        <end position="39"/>
    </location>
</feature>
<feature type="compositionally biased region" description="Basic and acidic residues" evidence="1">
    <location>
        <begin position="107"/>
        <end position="119"/>
    </location>
</feature>
<evidence type="ECO:0000256" key="1">
    <source>
        <dbReference type="SAM" id="MobiDB-lite"/>
    </source>
</evidence>
<feature type="region of interest" description="Disordered" evidence="1">
    <location>
        <begin position="45"/>
        <end position="89"/>
    </location>
</feature>
<gene>
    <name evidence="3" type="ORF">SAMN05444959_104113</name>
</gene>
<dbReference type="Pfam" id="PF13717">
    <property type="entry name" value="Zn_ribbon_4"/>
    <property type="match status" value="1"/>
</dbReference>
<dbReference type="InterPro" id="IPR011723">
    <property type="entry name" value="Znf/thioredoxin_put"/>
</dbReference>
<protein>
    <submittedName>
        <fullName evidence="3">MJ0042 family finger-like domain-containing protein</fullName>
    </submittedName>
</protein>
<dbReference type="EMBL" id="FZQB01000004">
    <property type="protein sequence ID" value="SNT72942.1"/>
    <property type="molecule type" value="Genomic_DNA"/>
</dbReference>
<sequence>MGEISLICPGCAAEYRIPPDAIPEGGRDVECTACNRIWFVPGPYQQPESQTAAPAGNAVPAPAENEDDEALAPDEAPLPPPARQRLPESVLSILRDEVEHERRARMAEDELFGKPEHKSSGVSPTPVKPAEYDWPATTIITPSQNPKPLRPADAAVQKPKSPPRPVPAPPPAPRDMSPEAERPRPSATSATVVAAASPANPAPAAQAEVMAQQSTAELPGAYAQPAAGHAISSYSMGFGLAAMIAFGGLALYLLAPGLADAGSLGEALTGFRDWVDQGRQWLHVTVRGA</sequence>
<dbReference type="OrthoDB" id="7159357at2"/>
<feature type="compositionally biased region" description="Pro residues" evidence="1">
    <location>
        <begin position="160"/>
        <end position="173"/>
    </location>
</feature>
<name>A0A239PSN8_9RHOB</name>
<dbReference type="Proteomes" id="UP000198307">
    <property type="component" value="Unassembled WGS sequence"/>
</dbReference>
<dbReference type="RefSeq" id="WP_089343722.1">
    <property type="nucleotide sequence ID" value="NZ_CP067129.1"/>
</dbReference>
<accession>A0A239PSN8</accession>